<dbReference type="InterPro" id="IPR035979">
    <property type="entry name" value="RBD_domain_sf"/>
</dbReference>
<feature type="compositionally biased region" description="Polar residues" evidence="2">
    <location>
        <begin position="79"/>
        <end position="88"/>
    </location>
</feature>
<dbReference type="PANTHER" id="PTHR23147">
    <property type="entry name" value="SERINE/ARGININE RICH SPLICING FACTOR"/>
    <property type="match status" value="1"/>
</dbReference>
<gene>
    <name evidence="4" type="ORF">IZO911_LOCUS18583</name>
    <name evidence="5" type="ORF">JYZ213_LOCUS18822</name>
    <name evidence="9" type="ORF">KXQ929_LOCUS23758</name>
    <name evidence="7" type="ORF">OKA104_LOCUS9824</name>
    <name evidence="8" type="ORF">OXD698_LOCUS23269</name>
    <name evidence="6" type="ORF">VCS650_LOCUS25863</name>
</gene>
<dbReference type="PROSITE" id="PS50102">
    <property type="entry name" value="RRM"/>
    <property type="match status" value="1"/>
</dbReference>
<keyword evidence="1" id="KW-0694">RNA-binding</keyword>
<dbReference type="AlphaFoldDB" id="A0A818RQX2"/>
<dbReference type="SMART" id="SM00360">
    <property type="entry name" value="RRM"/>
    <property type="match status" value="1"/>
</dbReference>
<reference evidence="7" key="1">
    <citation type="submission" date="2021-02" db="EMBL/GenBank/DDBJ databases">
        <authorList>
            <person name="Nowell W R."/>
        </authorList>
    </citation>
    <scope>NUCLEOTIDE SEQUENCE</scope>
</reference>
<dbReference type="Pfam" id="PF00076">
    <property type="entry name" value="RRM_1"/>
    <property type="match status" value="1"/>
</dbReference>
<dbReference type="Proteomes" id="UP000663868">
    <property type="component" value="Unassembled WGS sequence"/>
</dbReference>
<organism evidence="7 10">
    <name type="scientific">Adineta steineri</name>
    <dbReference type="NCBI Taxonomy" id="433720"/>
    <lineage>
        <taxon>Eukaryota</taxon>
        <taxon>Metazoa</taxon>
        <taxon>Spiralia</taxon>
        <taxon>Gnathifera</taxon>
        <taxon>Rotifera</taxon>
        <taxon>Eurotatoria</taxon>
        <taxon>Bdelloidea</taxon>
        <taxon>Adinetida</taxon>
        <taxon>Adinetidae</taxon>
        <taxon>Adineta</taxon>
    </lineage>
</organism>
<evidence type="ECO:0000313" key="10">
    <source>
        <dbReference type="Proteomes" id="UP000663881"/>
    </source>
</evidence>
<evidence type="ECO:0000256" key="2">
    <source>
        <dbReference type="SAM" id="MobiDB-lite"/>
    </source>
</evidence>
<dbReference type="Proteomes" id="UP000663881">
    <property type="component" value="Unassembled WGS sequence"/>
</dbReference>
<dbReference type="GO" id="GO:0003723">
    <property type="term" value="F:RNA binding"/>
    <property type="evidence" value="ECO:0007669"/>
    <property type="project" value="UniProtKB-UniRule"/>
</dbReference>
<comment type="caution">
    <text evidence="7">The sequence shown here is derived from an EMBL/GenBank/DDBJ whole genome shotgun (WGS) entry which is preliminary data.</text>
</comment>
<dbReference type="Proteomes" id="UP000663891">
    <property type="component" value="Unassembled WGS sequence"/>
</dbReference>
<dbReference type="OrthoDB" id="1099063at2759"/>
<dbReference type="InterPro" id="IPR000504">
    <property type="entry name" value="RRM_dom"/>
</dbReference>
<evidence type="ECO:0000256" key="1">
    <source>
        <dbReference type="PROSITE-ProRule" id="PRU00176"/>
    </source>
</evidence>
<dbReference type="EMBL" id="CAJOAY010000424">
    <property type="protein sequence ID" value="CAF3661808.1"/>
    <property type="molecule type" value="Genomic_DNA"/>
</dbReference>
<dbReference type="SUPFAM" id="SSF54928">
    <property type="entry name" value="RNA-binding domain, RBD"/>
    <property type="match status" value="1"/>
</dbReference>
<dbReference type="EMBL" id="CAJNOE010000180">
    <property type="protein sequence ID" value="CAF1018449.1"/>
    <property type="molecule type" value="Genomic_DNA"/>
</dbReference>
<feature type="region of interest" description="Disordered" evidence="2">
    <location>
        <begin position="77"/>
        <end position="184"/>
    </location>
</feature>
<sequence length="184" mass="21690">MSSRNLYLGNIHPETQTHELRDIFKQYGELERCEVRFGGPTYTVAFGFVSYYSIVHAELAQRSEHGRIHRGRSLVVEFTKTTPGQNVSRNRRALSNGRSKNRNTDGRNRLTYSRHDSYSGFRRSRSSSGDRRSSKHRNTNNDRHRKRDRSRSPHDRRSNSKRYHTSPNNDRSRSSYSHKDKKNY</sequence>
<dbReference type="Proteomes" id="UP000663860">
    <property type="component" value="Unassembled WGS sequence"/>
</dbReference>
<dbReference type="EMBL" id="CAJNON010000338">
    <property type="protein sequence ID" value="CAF1205160.1"/>
    <property type="molecule type" value="Genomic_DNA"/>
</dbReference>
<dbReference type="Proteomes" id="UP000663845">
    <property type="component" value="Unassembled WGS sequence"/>
</dbReference>
<accession>A0A818RQX2</accession>
<dbReference type="InterPro" id="IPR050907">
    <property type="entry name" value="SRSF"/>
</dbReference>
<protein>
    <recommendedName>
        <fullName evidence="3">RRM domain-containing protein</fullName>
    </recommendedName>
</protein>
<dbReference type="CDD" id="cd00590">
    <property type="entry name" value="RRM_SF"/>
    <property type="match status" value="1"/>
</dbReference>
<evidence type="ECO:0000313" key="4">
    <source>
        <dbReference type="EMBL" id="CAF1018449.1"/>
    </source>
</evidence>
<dbReference type="EMBL" id="CAJNOG010000186">
    <property type="protein sequence ID" value="CAF1053658.1"/>
    <property type="molecule type" value="Genomic_DNA"/>
</dbReference>
<feature type="compositionally biased region" description="Basic and acidic residues" evidence="2">
    <location>
        <begin position="102"/>
        <end position="117"/>
    </location>
</feature>
<evidence type="ECO:0000313" key="6">
    <source>
        <dbReference type="EMBL" id="CAF1205160.1"/>
    </source>
</evidence>
<dbReference type="EMBL" id="CAJOBB010001914">
    <property type="protein sequence ID" value="CAF3918427.1"/>
    <property type="molecule type" value="Genomic_DNA"/>
</dbReference>
<feature type="domain" description="RRM" evidence="3">
    <location>
        <begin position="4"/>
        <end position="81"/>
    </location>
</feature>
<proteinExistence type="predicted"/>
<dbReference type="EMBL" id="CAJOAZ010002052">
    <property type="protein sequence ID" value="CAF3888221.1"/>
    <property type="molecule type" value="Genomic_DNA"/>
</dbReference>
<feature type="compositionally biased region" description="Basic residues" evidence="2">
    <location>
        <begin position="133"/>
        <end position="149"/>
    </location>
</feature>
<evidence type="ECO:0000313" key="5">
    <source>
        <dbReference type="EMBL" id="CAF1053658.1"/>
    </source>
</evidence>
<evidence type="ECO:0000259" key="3">
    <source>
        <dbReference type="PROSITE" id="PS50102"/>
    </source>
</evidence>
<name>A0A818RQX2_9BILA</name>
<evidence type="ECO:0000313" key="8">
    <source>
        <dbReference type="EMBL" id="CAF3888221.1"/>
    </source>
</evidence>
<evidence type="ECO:0000313" key="7">
    <source>
        <dbReference type="EMBL" id="CAF3661808.1"/>
    </source>
</evidence>
<dbReference type="Gene3D" id="3.30.70.330">
    <property type="match status" value="1"/>
</dbReference>
<dbReference type="InterPro" id="IPR012677">
    <property type="entry name" value="Nucleotide-bd_a/b_plait_sf"/>
</dbReference>
<evidence type="ECO:0000313" key="9">
    <source>
        <dbReference type="EMBL" id="CAF3918427.1"/>
    </source>
</evidence>
<dbReference type="Proteomes" id="UP000663844">
    <property type="component" value="Unassembled WGS sequence"/>
</dbReference>